<sequence>MTSSTSSPARRPVRGRTRAIASNLIGTVLEWYDFYIYGTATSLAFGSLFFPSSNALAGTLAAFATYAIGFALRPVAGVVLARWGDTIGRKNVMVICLVLMGLATGCIGLLPTYSRVGALAPILLVLLRLLQSIGAGAEYGTAITMSAEYSTERRRGLLASTPAFGVSLGIMLGTGVFTALSGLPKQAFLAWGWRIPFLVGFVLVLVGLYIRLRVDESPEFTRLKKAGTVTRSPIRELLKSHRKHTVLAALARSTDAVGGQILNVFVISYCTSKLGMPAVTALTGVTVAHLVGLVVIPLAGRAADRWGRRPAFLTGLLFVAAFGFPFFWLLQTRNPALVVSAVVLFGVGVEIALSVSGAYLAEMFDPRVRNSGVSLARSASDPLAGFTPLIATALLALTGSYWGVGVFIVATALVSATAVFASPETGDRTPVATGAGRSGKSAGALP</sequence>
<dbReference type="Pfam" id="PF07690">
    <property type="entry name" value="MFS_1"/>
    <property type="match status" value="1"/>
</dbReference>
<feature type="region of interest" description="Disordered" evidence="7">
    <location>
        <begin position="427"/>
        <end position="446"/>
    </location>
</feature>
<evidence type="ECO:0000256" key="5">
    <source>
        <dbReference type="ARBA" id="ARBA00022989"/>
    </source>
</evidence>
<dbReference type="InterPro" id="IPR036259">
    <property type="entry name" value="MFS_trans_sf"/>
</dbReference>
<feature type="transmembrane region" description="Helical" evidence="8">
    <location>
        <begin position="336"/>
        <end position="361"/>
    </location>
</feature>
<keyword evidence="3" id="KW-1003">Cell membrane</keyword>
<dbReference type="SUPFAM" id="SSF103473">
    <property type="entry name" value="MFS general substrate transporter"/>
    <property type="match status" value="1"/>
</dbReference>
<accession>A0ABW5G283</accession>
<evidence type="ECO:0000256" key="1">
    <source>
        <dbReference type="ARBA" id="ARBA00004651"/>
    </source>
</evidence>
<dbReference type="InterPro" id="IPR020846">
    <property type="entry name" value="MFS_dom"/>
</dbReference>
<feature type="transmembrane region" description="Helical" evidence="8">
    <location>
        <begin position="116"/>
        <end position="137"/>
    </location>
</feature>
<evidence type="ECO:0000256" key="6">
    <source>
        <dbReference type="ARBA" id="ARBA00023136"/>
    </source>
</evidence>
<evidence type="ECO:0000313" key="11">
    <source>
        <dbReference type="Proteomes" id="UP001597417"/>
    </source>
</evidence>
<dbReference type="CDD" id="cd17369">
    <property type="entry name" value="MFS_ShiA_like"/>
    <property type="match status" value="1"/>
</dbReference>
<dbReference type="InterPro" id="IPR005829">
    <property type="entry name" value="Sugar_transporter_CS"/>
</dbReference>
<keyword evidence="6 8" id="KW-0472">Membrane</keyword>
<feature type="transmembrane region" description="Helical" evidence="8">
    <location>
        <begin position="311"/>
        <end position="330"/>
    </location>
</feature>
<feature type="transmembrane region" description="Helical" evidence="8">
    <location>
        <begin position="60"/>
        <end position="80"/>
    </location>
</feature>
<dbReference type="PANTHER" id="PTHR43045:SF1">
    <property type="entry name" value="SHIKIMATE TRANSPORTER"/>
    <property type="match status" value="1"/>
</dbReference>
<feature type="transmembrane region" description="Helical" evidence="8">
    <location>
        <begin position="20"/>
        <end position="40"/>
    </location>
</feature>
<name>A0ABW5G283_9PSEU</name>
<dbReference type="InterPro" id="IPR011701">
    <property type="entry name" value="MFS"/>
</dbReference>
<evidence type="ECO:0000256" key="7">
    <source>
        <dbReference type="SAM" id="MobiDB-lite"/>
    </source>
</evidence>
<feature type="transmembrane region" description="Helical" evidence="8">
    <location>
        <begin position="92"/>
        <end position="110"/>
    </location>
</feature>
<proteinExistence type="predicted"/>
<dbReference type="RefSeq" id="WP_378268599.1">
    <property type="nucleotide sequence ID" value="NZ_JBHUKR010000019.1"/>
</dbReference>
<evidence type="ECO:0000313" key="10">
    <source>
        <dbReference type="EMBL" id="MFD2420509.1"/>
    </source>
</evidence>
<keyword evidence="11" id="KW-1185">Reference proteome</keyword>
<keyword evidence="4 8" id="KW-0812">Transmembrane</keyword>
<feature type="transmembrane region" description="Helical" evidence="8">
    <location>
        <begin position="278"/>
        <end position="299"/>
    </location>
</feature>
<keyword evidence="5 8" id="KW-1133">Transmembrane helix</keyword>
<dbReference type="Gene3D" id="1.20.1250.20">
    <property type="entry name" value="MFS general substrate transporter like domains"/>
    <property type="match status" value="2"/>
</dbReference>
<dbReference type="PANTHER" id="PTHR43045">
    <property type="entry name" value="SHIKIMATE TRANSPORTER"/>
    <property type="match status" value="1"/>
</dbReference>
<dbReference type="PROSITE" id="PS00216">
    <property type="entry name" value="SUGAR_TRANSPORT_1"/>
    <property type="match status" value="1"/>
</dbReference>
<comment type="subcellular location">
    <subcellularLocation>
        <location evidence="1">Cell membrane</location>
        <topology evidence="1">Multi-pass membrane protein</topology>
    </subcellularLocation>
</comment>
<evidence type="ECO:0000256" key="3">
    <source>
        <dbReference type="ARBA" id="ARBA00022475"/>
    </source>
</evidence>
<evidence type="ECO:0000256" key="4">
    <source>
        <dbReference type="ARBA" id="ARBA00022692"/>
    </source>
</evidence>
<feature type="transmembrane region" description="Helical" evidence="8">
    <location>
        <begin position="157"/>
        <end position="179"/>
    </location>
</feature>
<evidence type="ECO:0000256" key="2">
    <source>
        <dbReference type="ARBA" id="ARBA00022448"/>
    </source>
</evidence>
<feature type="transmembrane region" description="Helical" evidence="8">
    <location>
        <begin position="191"/>
        <end position="212"/>
    </location>
</feature>
<dbReference type="Proteomes" id="UP001597417">
    <property type="component" value="Unassembled WGS sequence"/>
</dbReference>
<feature type="domain" description="Major facilitator superfamily (MFS) profile" evidence="9">
    <location>
        <begin position="19"/>
        <end position="429"/>
    </location>
</feature>
<evidence type="ECO:0000256" key="8">
    <source>
        <dbReference type="SAM" id="Phobius"/>
    </source>
</evidence>
<comment type="caution">
    <text evidence="10">The sequence shown here is derived from an EMBL/GenBank/DDBJ whole genome shotgun (WGS) entry which is preliminary data.</text>
</comment>
<gene>
    <name evidence="10" type="ORF">ACFSXZ_29705</name>
</gene>
<dbReference type="PROSITE" id="PS50850">
    <property type="entry name" value="MFS"/>
    <property type="match status" value="1"/>
</dbReference>
<keyword evidence="2" id="KW-0813">Transport</keyword>
<dbReference type="EMBL" id="JBHUKR010000019">
    <property type="protein sequence ID" value="MFD2420509.1"/>
    <property type="molecule type" value="Genomic_DNA"/>
</dbReference>
<evidence type="ECO:0000259" key="9">
    <source>
        <dbReference type="PROSITE" id="PS50850"/>
    </source>
</evidence>
<reference evidence="11" key="1">
    <citation type="journal article" date="2019" name="Int. J. Syst. Evol. Microbiol.">
        <title>The Global Catalogue of Microorganisms (GCM) 10K type strain sequencing project: providing services to taxonomists for standard genome sequencing and annotation.</title>
        <authorList>
            <consortium name="The Broad Institute Genomics Platform"/>
            <consortium name="The Broad Institute Genome Sequencing Center for Infectious Disease"/>
            <person name="Wu L."/>
            <person name="Ma J."/>
        </authorList>
    </citation>
    <scope>NUCLEOTIDE SEQUENCE [LARGE SCALE GENOMIC DNA]</scope>
    <source>
        <strain evidence="11">CGMCC 4.7645</strain>
    </source>
</reference>
<protein>
    <submittedName>
        <fullName evidence="10">MFS transporter</fullName>
    </submittedName>
</protein>
<organism evidence="10 11">
    <name type="scientific">Amycolatopsis pigmentata</name>
    <dbReference type="NCBI Taxonomy" id="450801"/>
    <lineage>
        <taxon>Bacteria</taxon>
        <taxon>Bacillati</taxon>
        <taxon>Actinomycetota</taxon>
        <taxon>Actinomycetes</taxon>
        <taxon>Pseudonocardiales</taxon>
        <taxon>Pseudonocardiaceae</taxon>
        <taxon>Amycolatopsis</taxon>
    </lineage>
</organism>